<evidence type="ECO:0000313" key="3">
    <source>
        <dbReference type="Proteomes" id="UP000664167"/>
    </source>
</evidence>
<dbReference type="RefSeq" id="WP_206969291.1">
    <property type="nucleotide sequence ID" value="NZ_BAAAJJ010000008.1"/>
</dbReference>
<accession>A0A939JM12</accession>
<sequence length="297" mass="33197">MTVKEQLRTKAGTGAGAKPLSAARAAQELMLKRGELDLAVQLGHIRTVTEPGDARRRVAPGEIDRLRGQDGFPDTLRERVRTVGTADGAELIGISATRFTNLARTGHVTPVRFYLNRYRAVVWLYLAEELKAFASRDPELLTGTTPKSSRALIDAGEDWRPRNWRGRRLGLLLRQTEDAWARAAVMACVLDPVQLAEVVDDPYERAYLRKLRPDFAPGRPHSPGAWEATQHLLAADNPDELLWHRMSLILALDEARETGSAPHPDGNTPMPHQPPPKGEAEPPQRSWRNWLSRRAKE</sequence>
<dbReference type="AlphaFoldDB" id="A0A939JM12"/>
<feature type="region of interest" description="Disordered" evidence="1">
    <location>
        <begin position="257"/>
        <end position="297"/>
    </location>
</feature>
<evidence type="ECO:0000256" key="1">
    <source>
        <dbReference type="SAM" id="MobiDB-lite"/>
    </source>
</evidence>
<gene>
    <name evidence="2" type="ORF">J0695_37645</name>
</gene>
<evidence type="ECO:0000313" key="2">
    <source>
        <dbReference type="EMBL" id="MBO0517442.1"/>
    </source>
</evidence>
<dbReference type="InterPro" id="IPR045652">
    <property type="entry name" value="DUF6397"/>
</dbReference>
<dbReference type="EMBL" id="JAFLRJ010000624">
    <property type="protein sequence ID" value="MBO0517442.1"/>
    <property type="molecule type" value="Genomic_DNA"/>
</dbReference>
<reference evidence="2" key="1">
    <citation type="submission" date="2021-03" db="EMBL/GenBank/DDBJ databases">
        <title>Streptomyces poriferae sp. nov., a novel marine sponge-derived Actinobacteria species with anti-MRSA activity.</title>
        <authorList>
            <person name="Sandoval-Powers M."/>
            <person name="Kralova S."/>
            <person name="Nguyen G.-S."/>
            <person name="Fawwal D."/>
            <person name="Degnes K."/>
            <person name="Klinkenberg G."/>
            <person name="Sletta H."/>
            <person name="Wentzel A."/>
            <person name="Liles M.R."/>
        </authorList>
    </citation>
    <scope>NUCLEOTIDE SEQUENCE</scope>
    <source>
        <strain evidence="2">DSM 41794</strain>
    </source>
</reference>
<keyword evidence="3" id="KW-1185">Reference proteome</keyword>
<comment type="caution">
    <text evidence="2">The sequence shown here is derived from an EMBL/GenBank/DDBJ whole genome shotgun (WGS) entry which is preliminary data.</text>
</comment>
<proteinExistence type="predicted"/>
<dbReference type="Proteomes" id="UP000664167">
    <property type="component" value="Unassembled WGS sequence"/>
</dbReference>
<protein>
    <submittedName>
        <fullName evidence="2">Uncharacterized protein</fullName>
    </submittedName>
</protein>
<dbReference type="Pfam" id="PF19934">
    <property type="entry name" value="DUF6397"/>
    <property type="match status" value="1"/>
</dbReference>
<organism evidence="2 3">
    <name type="scientific">Streptomyces beijiangensis</name>
    <dbReference type="NCBI Taxonomy" id="163361"/>
    <lineage>
        <taxon>Bacteria</taxon>
        <taxon>Bacillati</taxon>
        <taxon>Actinomycetota</taxon>
        <taxon>Actinomycetes</taxon>
        <taxon>Kitasatosporales</taxon>
        <taxon>Streptomycetaceae</taxon>
        <taxon>Streptomyces</taxon>
    </lineage>
</organism>
<name>A0A939JM12_9ACTN</name>